<protein>
    <submittedName>
        <fullName evidence="2">Hydrolase</fullName>
    </submittedName>
</protein>
<feature type="domain" description="Isochorismatase-like" evidence="1">
    <location>
        <begin position="10"/>
        <end position="160"/>
    </location>
</feature>
<dbReference type="PANTHER" id="PTHR14119">
    <property type="entry name" value="HYDROLASE"/>
    <property type="match status" value="1"/>
</dbReference>
<dbReference type="PANTHER" id="PTHR14119:SF3">
    <property type="entry name" value="ISOCHORISMATASE DOMAIN-CONTAINING PROTEIN 2"/>
    <property type="match status" value="1"/>
</dbReference>
<evidence type="ECO:0000313" key="3">
    <source>
        <dbReference type="Proteomes" id="UP000249169"/>
    </source>
</evidence>
<organism evidence="2 3">
    <name type="scientific">Lujinxingia litoralis</name>
    <dbReference type="NCBI Taxonomy" id="2211119"/>
    <lineage>
        <taxon>Bacteria</taxon>
        <taxon>Deltaproteobacteria</taxon>
        <taxon>Bradymonadales</taxon>
        <taxon>Lujinxingiaceae</taxon>
        <taxon>Lujinxingia</taxon>
    </lineage>
</organism>
<dbReference type="GO" id="GO:0016787">
    <property type="term" value="F:hydrolase activity"/>
    <property type="evidence" value="ECO:0007669"/>
    <property type="project" value="UniProtKB-KW"/>
</dbReference>
<evidence type="ECO:0000313" key="2">
    <source>
        <dbReference type="EMBL" id="RAL23099.1"/>
    </source>
</evidence>
<gene>
    <name evidence="2" type="ORF">DL240_09440</name>
</gene>
<dbReference type="Gene3D" id="3.40.50.850">
    <property type="entry name" value="Isochorismatase-like"/>
    <property type="match status" value="1"/>
</dbReference>
<dbReference type="Pfam" id="PF00857">
    <property type="entry name" value="Isochorismatase"/>
    <property type="match status" value="1"/>
</dbReference>
<accession>A0A328C6F5</accession>
<proteinExistence type="predicted"/>
<reference evidence="2 3" key="1">
    <citation type="submission" date="2018-05" db="EMBL/GenBank/DDBJ databases">
        <title>Lujinxingia marina gen. nov. sp. nov., a new facultative anaerobic member of the class Deltaproteobacteria, and proposal of Lujinxingaceae fam. nov.</title>
        <authorList>
            <person name="Li C.-M."/>
        </authorList>
    </citation>
    <scope>NUCLEOTIDE SEQUENCE [LARGE SCALE GENOMIC DNA]</scope>
    <source>
        <strain evidence="2 3">B210</strain>
    </source>
</reference>
<dbReference type="InterPro" id="IPR050993">
    <property type="entry name" value="Isochorismatase_domain"/>
</dbReference>
<comment type="caution">
    <text evidence="2">The sequence shown here is derived from an EMBL/GenBank/DDBJ whole genome shotgun (WGS) entry which is preliminary data.</text>
</comment>
<dbReference type="AlphaFoldDB" id="A0A328C6F5"/>
<dbReference type="Proteomes" id="UP000249169">
    <property type="component" value="Unassembled WGS sequence"/>
</dbReference>
<dbReference type="InterPro" id="IPR000868">
    <property type="entry name" value="Isochorismatase-like_dom"/>
</dbReference>
<keyword evidence="3" id="KW-1185">Reference proteome</keyword>
<dbReference type="SUPFAM" id="SSF52499">
    <property type="entry name" value="Isochorismatase-like hydrolases"/>
    <property type="match status" value="1"/>
</dbReference>
<evidence type="ECO:0000259" key="1">
    <source>
        <dbReference type="Pfam" id="PF00857"/>
    </source>
</evidence>
<sequence>MTDIYLGSKSALLVVDVQERLLKAMPEPEMERCLHATKTLVELAKEVGAQIVYTEQYPGGLGPTEASLLQALNDADAERVEKMTFDACAAPEFHRFLIELPKRIVVCGMEAHICVQATVRALIEHRHRVFVPFDAVISRRLENRDNGLRVMEQAGAVITNYETVVFDALRSAEHPAFKTFSKKVR</sequence>
<keyword evidence="2" id="KW-0378">Hydrolase</keyword>
<name>A0A328C6F5_9DELT</name>
<dbReference type="InterPro" id="IPR036380">
    <property type="entry name" value="Isochorismatase-like_sf"/>
</dbReference>
<dbReference type="OrthoDB" id="9796958at2"/>
<dbReference type="RefSeq" id="WP_111729627.1">
    <property type="nucleotide sequence ID" value="NZ_QHKO01000003.1"/>
</dbReference>
<dbReference type="EMBL" id="QHKO01000003">
    <property type="protein sequence ID" value="RAL23099.1"/>
    <property type="molecule type" value="Genomic_DNA"/>
</dbReference>